<dbReference type="GO" id="GO:0017118">
    <property type="term" value="F:lipoyltransferase activity"/>
    <property type="evidence" value="ECO:0007669"/>
    <property type="project" value="TreeGrafter"/>
</dbReference>
<dbReference type="InterPro" id="IPR004143">
    <property type="entry name" value="BPL_LPL_catalytic"/>
</dbReference>
<name>A0A380CYV2_SPHSI</name>
<dbReference type="PANTHER" id="PTHR12561:SF3">
    <property type="entry name" value="LIPOYLTRANSFERASE 1, MITOCHONDRIAL"/>
    <property type="match status" value="1"/>
</dbReference>
<sequence>MLIIDSPSTNAYFNIASEEYLLYKYPKEDIFLLYVNAPSIIVGKFQNTLAEINLDYVREQHIKVVRRMSGGGRYITIQEI</sequence>
<reference evidence="3 4" key="1">
    <citation type="submission" date="2018-06" db="EMBL/GenBank/DDBJ databases">
        <authorList>
            <consortium name="Pathogen Informatics"/>
            <person name="Doyle S."/>
        </authorList>
    </citation>
    <scope>NUCLEOTIDE SEQUENCE [LARGE SCALE GENOMIC DNA]</scope>
    <source>
        <strain evidence="3 4">NCTC11388</strain>
    </source>
</reference>
<dbReference type="AlphaFoldDB" id="A0A380CYV2"/>
<feature type="domain" description="BPL/LPL catalytic" evidence="2">
    <location>
        <begin position="25"/>
        <end position="80"/>
    </location>
</feature>
<dbReference type="SUPFAM" id="SSF55681">
    <property type="entry name" value="Class II aaRS and biotin synthetases"/>
    <property type="match status" value="1"/>
</dbReference>
<comment type="pathway">
    <text evidence="1">Protein modification; protein lipoylation via exogenous pathway; protein N(6)-(lipoyl)lysine from lipoate: step 2/2.</text>
</comment>
<dbReference type="Proteomes" id="UP000254893">
    <property type="component" value="Unassembled WGS sequence"/>
</dbReference>
<dbReference type="Gene3D" id="3.30.930.10">
    <property type="entry name" value="Bira Bifunctional Protein, Domain 2"/>
    <property type="match status" value="1"/>
</dbReference>
<dbReference type="UniPathway" id="UPA00537">
    <property type="reaction ID" value="UER00595"/>
</dbReference>
<dbReference type="InterPro" id="IPR045864">
    <property type="entry name" value="aa-tRNA-synth_II/BPL/LPL"/>
</dbReference>
<dbReference type="Pfam" id="PF21948">
    <property type="entry name" value="LplA-B_cat"/>
    <property type="match status" value="1"/>
</dbReference>
<keyword evidence="3" id="KW-0436">Ligase</keyword>
<dbReference type="GO" id="GO:0009249">
    <property type="term" value="P:protein lipoylation"/>
    <property type="evidence" value="ECO:0007669"/>
    <property type="project" value="InterPro"/>
</dbReference>
<dbReference type="PROSITE" id="PS51733">
    <property type="entry name" value="BPL_LPL_CATALYTIC"/>
    <property type="match status" value="1"/>
</dbReference>
<dbReference type="GO" id="GO:0005737">
    <property type="term" value="C:cytoplasm"/>
    <property type="evidence" value="ECO:0007669"/>
    <property type="project" value="TreeGrafter"/>
</dbReference>
<evidence type="ECO:0000313" key="4">
    <source>
        <dbReference type="Proteomes" id="UP000254893"/>
    </source>
</evidence>
<evidence type="ECO:0000313" key="3">
    <source>
        <dbReference type="EMBL" id="SUJ30898.1"/>
    </source>
</evidence>
<evidence type="ECO:0000259" key="2">
    <source>
        <dbReference type="PROSITE" id="PS51733"/>
    </source>
</evidence>
<gene>
    <name evidence="3" type="primary">lplJ_2</name>
    <name evidence="3" type="ORF">NCTC11388_04894</name>
</gene>
<dbReference type="EC" id="6.3.1.20" evidence="3"/>
<evidence type="ECO:0000256" key="1">
    <source>
        <dbReference type="ARBA" id="ARBA00005085"/>
    </source>
</evidence>
<dbReference type="GO" id="GO:0016979">
    <property type="term" value="F:lipoate-protein ligase activity"/>
    <property type="evidence" value="ECO:0007669"/>
    <property type="project" value="UniProtKB-EC"/>
</dbReference>
<dbReference type="InterPro" id="IPR004562">
    <property type="entry name" value="LipoylTrfase_LipoateP_Ligase"/>
</dbReference>
<dbReference type="EMBL" id="UGYW01000002">
    <property type="protein sequence ID" value="SUJ30898.1"/>
    <property type="molecule type" value="Genomic_DNA"/>
</dbReference>
<proteinExistence type="predicted"/>
<accession>A0A380CYV2</accession>
<protein>
    <submittedName>
        <fullName evidence="3">Lipoate-protein ligase LplJ</fullName>
        <ecNumber evidence="3">6.3.1.20</ecNumber>
    </submittedName>
</protein>
<dbReference type="PANTHER" id="PTHR12561">
    <property type="entry name" value="LIPOATE-PROTEIN LIGASE"/>
    <property type="match status" value="1"/>
</dbReference>
<organism evidence="3 4">
    <name type="scientific">Sphingobacterium spiritivorum</name>
    <name type="common">Flavobacterium spiritivorum</name>
    <dbReference type="NCBI Taxonomy" id="258"/>
    <lineage>
        <taxon>Bacteria</taxon>
        <taxon>Pseudomonadati</taxon>
        <taxon>Bacteroidota</taxon>
        <taxon>Sphingobacteriia</taxon>
        <taxon>Sphingobacteriales</taxon>
        <taxon>Sphingobacteriaceae</taxon>
        <taxon>Sphingobacterium</taxon>
    </lineage>
</organism>